<feature type="transmembrane region" description="Helical" evidence="1">
    <location>
        <begin position="20"/>
        <end position="39"/>
    </location>
</feature>
<dbReference type="AlphaFoldDB" id="A0A317SIQ3"/>
<evidence type="ECO:0000313" key="3">
    <source>
        <dbReference type="Proteomes" id="UP000246991"/>
    </source>
</evidence>
<evidence type="ECO:0000313" key="2">
    <source>
        <dbReference type="EMBL" id="PWW73306.1"/>
    </source>
</evidence>
<reference evidence="2 3" key="1">
    <citation type="submission" date="2018-03" db="EMBL/GenBank/DDBJ databases">
        <title>Genomes of Pezizomycetes fungi and the evolution of truffles.</title>
        <authorList>
            <person name="Murat C."/>
            <person name="Payen T."/>
            <person name="Noel B."/>
            <person name="Kuo A."/>
            <person name="Martin F.M."/>
        </authorList>
    </citation>
    <scope>NUCLEOTIDE SEQUENCE [LARGE SCALE GENOMIC DNA]</scope>
    <source>
        <strain evidence="2">091103-1</strain>
    </source>
</reference>
<keyword evidence="3" id="KW-1185">Reference proteome</keyword>
<proteinExistence type="predicted"/>
<sequence>MPPPNTWSYYFLTSRILHFYISISVLVVLGSWASVTNFLRTTERGREVEGELSWSQPLDSVKRFWAAYRLHTHERSLLVAEMRRRKVEDADKRSVYRRAHGLEQAREGRFSGQEVKLGAEREERGVVRRALDVVARRKGNPAGGEGGWVEEEIRKVEVEVEEAVSGAGTAAAAVEGVAVPTQEVKEEKKKGSWWSRG</sequence>
<comment type="caution">
    <text evidence="2">The sequence shown here is derived from an EMBL/GenBank/DDBJ whole genome shotgun (WGS) entry which is preliminary data.</text>
</comment>
<dbReference type="Proteomes" id="UP000246991">
    <property type="component" value="Unassembled WGS sequence"/>
</dbReference>
<protein>
    <submittedName>
        <fullName evidence="2">Uncharacterized protein</fullName>
    </submittedName>
</protein>
<organism evidence="2 3">
    <name type="scientific">Tuber magnatum</name>
    <name type="common">white Piedmont truffle</name>
    <dbReference type="NCBI Taxonomy" id="42249"/>
    <lineage>
        <taxon>Eukaryota</taxon>
        <taxon>Fungi</taxon>
        <taxon>Dikarya</taxon>
        <taxon>Ascomycota</taxon>
        <taxon>Pezizomycotina</taxon>
        <taxon>Pezizomycetes</taxon>
        <taxon>Pezizales</taxon>
        <taxon>Tuberaceae</taxon>
        <taxon>Tuber</taxon>
    </lineage>
</organism>
<gene>
    <name evidence="2" type="ORF">C7212DRAFT_359464</name>
</gene>
<evidence type="ECO:0000256" key="1">
    <source>
        <dbReference type="SAM" id="Phobius"/>
    </source>
</evidence>
<keyword evidence="1" id="KW-0472">Membrane</keyword>
<keyword evidence="1" id="KW-0812">Transmembrane</keyword>
<dbReference type="OrthoDB" id="5397827at2759"/>
<dbReference type="STRING" id="42249.A0A317SIQ3"/>
<name>A0A317SIQ3_9PEZI</name>
<keyword evidence="1" id="KW-1133">Transmembrane helix</keyword>
<accession>A0A317SIQ3</accession>
<dbReference type="EMBL" id="PYWC01000082">
    <property type="protein sequence ID" value="PWW73306.1"/>
    <property type="molecule type" value="Genomic_DNA"/>
</dbReference>